<organism evidence="2 3">
    <name type="scientific">Acaulospora morrowiae</name>
    <dbReference type="NCBI Taxonomy" id="94023"/>
    <lineage>
        <taxon>Eukaryota</taxon>
        <taxon>Fungi</taxon>
        <taxon>Fungi incertae sedis</taxon>
        <taxon>Mucoromycota</taxon>
        <taxon>Glomeromycotina</taxon>
        <taxon>Glomeromycetes</taxon>
        <taxon>Diversisporales</taxon>
        <taxon>Acaulosporaceae</taxon>
        <taxon>Acaulospora</taxon>
    </lineage>
</organism>
<proteinExistence type="predicted"/>
<keyword evidence="3" id="KW-1185">Reference proteome</keyword>
<dbReference type="OrthoDB" id="2434015at2759"/>
<dbReference type="EMBL" id="CAJVPV010038685">
    <property type="protein sequence ID" value="CAG8757104.1"/>
    <property type="molecule type" value="Genomic_DNA"/>
</dbReference>
<feature type="non-terminal residue" evidence="2">
    <location>
        <position position="160"/>
    </location>
</feature>
<dbReference type="AlphaFoldDB" id="A0A9N9NPA7"/>
<protein>
    <submittedName>
        <fullName evidence="2">8163_t:CDS:1</fullName>
    </submittedName>
</protein>
<dbReference type="Proteomes" id="UP000789342">
    <property type="component" value="Unassembled WGS sequence"/>
</dbReference>
<evidence type="ECO:0000256" key="1">
    <source>
        <dbReference type="SAM" id="MobiDB-lite"/>
    </source>
</evidence>
<reference evidence="2" key="1">
    <citation type="submission" date="2021-06" db="EMBL/GenBank/DDBJ databases">
        <authorList>
            <person name="Kallberg Y."/>
            <person name="Tangrot J."/>
            <person name="Rosling A."/>
        </authorList>
    </citation>
    <scope>NUCLEOTIDE SEQUENCE</scope>
    <source>
        <strain evidence="2">CL551</strain>
    </source>
</reference>
<comment type="caution">
    <text evidence="2">The sequence shown here is derived from an EMBL/GenBank/DDBJ whole genome shotgun (WGS) entry which is preliminary data.</text>
</comment>
<feature type="compositionally biased region" description="Polar residues" evidence="1">
    <location>
        <begin position="141"/>
        <end position="160"/>
    </location>
</feature>
<accession>A0A9N9NPA7</accession>
<feature type="non-terminal residue" evidence="2">
    <location>
        <position position="1"/>
    </location>
</feature>
<evidence type="ECO:0000313" key="3">
    <source>
        <dbReference type="Proteomes" id="UP000789342"/>
    </source>
</evidence>
<sequence>RMATTSCCYPVGMSLDMRIHCLPPTCCFPVYHMFELIINEYLGNTMCKDWTIIDMLEYVESKSEISTDLIETLKTEIYSTLQNFRDTHNIHIHENAKNKALINERRGFHLAVRRNVTSSNTLQALEGKEIEEIRNTNENEVSISVNDESGQGNEKGVTQE</sequence>
<name>A0A9N9NPA7_9GLOM</name>
<gene>
    <name evidence="2" type="ORF">AMORRO_LOCUS15674</name>
</gene>
<feature type="region of interest" description="Disordered" evidence="1">
    <location>
        <begin position="136"/>
        <end position="160"/>
    </location>
</feature>
<evidence type="ECO:0000313" key="2">
    <source>
        <dbReference type="EMBL" id="CAG8757104.1"/>
    </source>
</evidence>